<dbReference type="CDD" id="cd04666">
    <property type="entry name" value="NUDIX_DIPP2_like_Nudt4"/>
    <property type="match status" value="1"/>
</dbReference>
<dbReference type="RefSeq" id="WP_133341350.1">
    <property type="nucleotide sequence ID" value="NZ_SMZO01000004.1"/>
</dbReference>
<name>A0A4R6B2G0_9RHOB</name>
<keyword evidence="7" id="KW-1185">Reference proteome</keyword>
<dbReference type="PANTHER" id="PTHR12629:SF0">
    <property type="entry name" value="DIPHOSPHOINOSITOL-POLYPHOSPHATE DIPHOSPHATASE"/>
    <property type="match status" value="1"/>
</dbReference>
<protein>
    <submittedName>
        <fullName evidence="6">NUDIX hydrolase</fullName>
    </submittedName>
</protein>
<evidence type="ECO:0000256" key="3">
    <source>
        <dbReference type="ARBA" id="ARBA00022801"/>
    </source>
</evidence>
<evidence type="ECO:0000256" key="4">
    <source>
        <dbReference type="ARBA" id="ARBA00022842"/>
    </source>
</evidence>
<evidence type="ECO:0000256" key="1">
    <source>
        <dbReference type="ARBA" id="ARBA00001946"/>
    </source>
</evidence>
<comment type="caution">
    <text evidence="6">The sequence shown here is derived from an EMBL/GenBank/DDBJ whole genome shotgun (WGS) entry which is preliminary data.</text>
</comment>
<evidence type="ECO:0000313" key="6">
    <source>
        <dbReference type="EMBL" id="TDL90927.1"/>
    </source>
</evidence>
<dbReference type="EMBL" id="SMZO01000004">
    <property type="protein sequence ID" value="TDL90927.1"/>
    <property type="molecule type" value="Genomic_DNA"/>
</dbReference>
<gene>
    <name evidence="6" type="ORF">E2L05_02675</name>
</gene>
<reference evidence="6 7" key="1">
    <citation type="submission" date="2019-03" db="EMBL/GenBank/DDBJ databases">
        <title>Rhodobacteraceae bacterium SM1902, a new member of the family Rhodobacteraceae isolated from Yantai.</title>
        <authorList>
            <person name="Sun Y."/>
        </authorList>
    </citation>
    <scope>NUCLEOTIDE SEQUENCE [LARGE SCALE GENOMIC DNA]</scope>
    <source>
        <strain evidence="6 7">SM1902</strain>
    </source>
</reference>
<dbReference type="SUPFAM" id="SSF55811">
    <property type="entry name" value="Nudix"/>
    <property type="match status" value="1"/>
</dbReference>
<organism evidence="6 7">
    <name type="scientific">Meridianimarinicoccus aquatilis</name>
    <dbReference type="NCBI Taxonomy" id="2552766"/>
    <lineage>
        <taxon>Bacteria</taxon>
        <taxon>Pseudomonadati</taxon>
        <taxon>Pseudomonadota</taxon>
        <taxon>Alphaproteobacteria</taxon>
        <taxon>Rhodobacterales</taxon>
        <taxon>Paracoccaceae</taxon>
        <taxon>Meridianimarinicoccus</taxon>
    </lineage>
</organism>
<evidence type="ECO:0000313" key="7">
    <source>
        <dbReference type="Proteomes" id="UP000294562"/>
    </source>
</evidence>
<sequence>MSKQSSKKSPISADLLHAKGARSQYGAVCFRVKSGKVQVLLITSRGTGRWVLPKGWPVKGQTPAGSATVEAFEEAGVQGKTFPVCIGLYTYDKYMSDIESIPCVVALYPLRVKKLRRKFAESDERRRKWFSRKVASELVHEPELAQILRTFDPDPFLS</sequence>
<dbReference type="Proteomes" id="UP000294562">
    <property type="component" value="Unassembled WGS sequence"/>
</dbReference>
<proteinExistence type="predicted"/>
<keyword evidence="4" id="KW-0460">Magnesium</keyword>
<evidence type="ECO:0000259" key="5">
    <source>
        <dbReference type="PROSITE" id="PS51462"/>
    </source>
</evidence>
<dbReference type="PROSITE" id="PS51462">
    <property type="entry name" value="NUDIX"/>
    <property type="match status" value="1"/>
</dbReference>
<dbReference type="GO" id="GO:0005737">
    <property type="term" value="C:cytoplasm"/>
    <property type="evidence" value="ECO:0007669"/>
    <property type="project" value="TreeGrafter"/>
</dbReference>
<keyword evidence="2" id="KW-0479">Metal-binding</keyword>
<dbReference type="PANTHER" id="PTHR12629">
    <property type="entry name" value="DIPHOSPHOINOSITOL POLYPHOSPHATE PHOSPHOHYDROLASE"/>
    <property type="match status" value="1"/>
</dbReference>
<dbReference type="OrthoDB" id="7066910at2"/>
<dbReference type="InterPro" id="IPR000086">
    <property type="entry name" value="NUDIX_hydrolase_dom"/>
</dbReference>
<keyword evidence="3 6" id="KW-0378">Hydrolase</keyword>
<dbReference type="InterPro" id="IPR047198">
    <property type="entry name" value="DDP-like_NUDIX"/>
</dbReference>
<accession>A0A4R6B2G0</accession>
<dbReference type="Pfam" id="PF00293">
    <property type="entry name" value="NUDIX"/>
    <property type="match status" value="1"/>
</dbReference>
<comment type="cofactor">
    <cofactor evidence="1">
        <name>Mg(2+)</name>
        <dbReference type="ChEBI" id="CHEBI:18420"/>
    </cofactor>
</comment>
<dbReference type="InterPro" id="IPR015797">
    <property type="entry name" value="NUDIX_hydrolase-like_dom_sf"/>
</dbReference>
<evidence type="ECO:0000256" key="2">
    <source>
        <dbReference type="ARBA" id="ARBA00022723"/>
    </source>
</evidence>
<dbReference type="Gene3D" id="3.90.79.10">
    <property type="entry name" value="Nucleoside Triphosphate Pyrophosphohydrolase"/>
    <property type="match status" value="1"/>
</dbReference>
<dbReference type="AlphaFoldDB" id="A0A4R6B2G0"/>
<dbReference type="GO" id="GO:0046872">
    <property type="term" value="F:metal ion binding"/>
    <property type="evidence" value="ECO:0007669"/>
    <property type="project" value="UniProtKB-KW"/>
</dbReference>
<feature type="domain" description="Nudix hydrolase" evidence="5">
    <location>
        <begin position="20"/>
        <end position="152"/>
    </location>
</feature>
<dbReference type="GO" id="GO:0016462">
    <property type="term" value="F:pyrophosphatase activity"/>
    <property type="evidence" value="ECO:0007669"/>
    <property type="project" value="InterPro"/>
</dbReference>